<evidence type="ECO:0000313" key="2">
    <source>
        <dbReference type="EMBL" id="KAL3308497.1"/>
    </source>
</evidence>
<reference evidence="2 3" key="1">
    <citation type="submission" date="2024-11" db="EMBL/GenBank/DDBJ databases">
        <title>Adaptive evolution of stress response genes in parasites aligns with host niche diversity.</title>
        <authorList>
            <person name="Hahn C."/>
            <person name="Resl P."/>
        </authorList>
    </citation>
    <scope>NUCLEOTIDE SEQUENCE [LARGE SCALE GENOMIC DNA]</scope>
    <source>
        <strain evidence="2">EGGRZ-B1_66</strain>
        <tissue evidence="2">Body</tissue>
    </source>
</reference>
<proteinExistence type="predicted"/>
<name>A0ABD2PNN8_9PLAT</name>
<protein>
    <submittedName>
        <fullName evidence="2">Uncharacterized protein</fullName>
    </submittedName>
</protein>
<dbReference type="Proteomes" id="UP001626550">
    <property type="component" value="Unassembled WGS sequence"/>
</dbReference>
<keyword evidence="3" id="KW-1185">Reference proteome</keyword>
<feature type="region of interest" description="Disordered" evidence="1">
    <location>
        <begin position="1"/>
        <end position="27"/>
    </location>
</feature>
<evidence type="ECO:0000313" key="3">
    <source>
        <dbReference type="Proteomes" id="UP001626550"/>
    </source>
</evidence>
<comment type="caution">
    <text evidence="2">The sequence shown here is derived from an EMBL/GenBank/DDBJ whole genome shotgun (WGS) entry which is preliminary data.</text>
</comment>
<gene>
    <name evidence="2" type="ORF">Ciccas_012971</name>
</gene>
<dbReference type="EMBL" id="JBJKFK010005139">
    <property type="protein sequence ID" value="KAL3308497.1"/>
    <property type="molecule type" value="Genomic_DNA"/>
</dbReference>
<dbReference type="AlphaFoldDB" id="A0ABD2PNN8"/>
<feature type="region of interest" description="Disordered" evidence="1">
    <location>
        <begin position="47"/>
        <end position="78"/>
    </location>
</feature>
<organism evidence="2 3">
    <name type="scientific">Cichlidogyrus casuarinus</name>
    <dbReference type="NCBI Taxonomy" id="1844966"/>
    <lineage>
        <taxon>Eukaryota</taxon>
        <taxon>Metazoa</taxon>
        <taxon>Spiralia</taxon>
        <taxon>Lophotrochozoa</taxon>
        <taxon>Platyhelminthes</taxon>
        <taxon>Monogenea</taxon>
        <taxon>Monopisthocotylea</taxon>
        <taxon>Dactylogyridea</taxon>
        <taxon>Ancyrocephalidae</taxon>
        <taxon>Cichlidogyrus</taxon>
    </lineage>
</organism>
<accession>A0ABD2PNN8</accession>
<sequence length="78" mass="8209">MISTEDRTPHQPHHPTNGAGASSRPNCNVTSATVTVMNSLNNLIMDGNYSSSLSPDDSPVHAANSSSDNLFPPNSSEK</sequence>
<evidence type="ECO:0000256" key="1">
    <source>
        <dbReference type="SAM" id="MobiDB-lite"/>
    </source>
</evidence>
<feature type="compositionally biased region" description="Polar residues" evidence="1">
    <location>
        <begin position="63"/>
        <end position="78"/>
    </location>
</feature>